<name>A0A9W6BZ29_9CHLO</name>
<accession>A0A9W6BZ29</accession>
<keyword evidence="4" id="KW-1185">Reference proteome</keyword>
<evidence type="ECO:0000313" key="4">
    <source>
        <dbReference type="Proteomes" id="UP001165080"/>
    </source>
</evidence>
<proteinExistence type="predicted"/>
<evidence type="ECO:0000313" key="3">
    <source>
        <dbReference type="EMBL" id="GLC60156.1"/>
    </source>
</evidence>
<reference evidence="3 4" key="1">
    <citation type="journal article" date="2023" name="Commun. Biol.">
        <title>Reorganization of the ancestral sex-determining regions during the evolution of trioecy in Pleodorina starrii.</title>
        <authorList>
            <person name="Takahashi K."/>
            <person name="Suzuki S."/>
            <person name="Kawai-Toyooka H."/>
            <person name="Yamamoto K."/>
            <person name="Hamaji T."/>
            <person name="Ootsuki R."/>
            <person name="Yamaguchi H."/>
            <person name="Kawachi M."/>
            <person name="Higashiyama T."/>
            <person name="Nozaki H."/>
        </authorList>
    </citation>
    <scope>NUCLEOTIDE SEQUENCE [LARGE SCALE GENOMIC DNA]</scope>
    <source>
        <strain evidence="3 4">NIES-4479</strain>
    </source>
</reference>
<evidence type="ECO:0000256" key="2">
    <source>
        <dbReference type="SAM" id="Phobius"/>
    </source>
</evidence>
<keyword evidence="2" id="KW-0472">Membrane</keyword>
<feature type="compositionally biased region" description="Pro residues" evidence="1">
    <location>
        <begin position="185"/>
        <end position="207"/>
    </location>
</feature>
<evidence type="ECO:0000256" key="1">
    <source>
        <dbReference type="SAM" id="MobiDB-lite"/>
    </source>
</evidence>
<keyword evidence="2" id="KW-1133">Transmembrane helix</keyword>
<protein>
    <submittedName>
        <fullName evidence="3">Uncharacterized protein</fullName>
    </submittedName>
</protein>
<dbReference type="EMBL" id="BRXU01000032">
    <property type="protein sequence ID" value="GLC60156.1"/>
    <property type="molecule type" value="Genomic_DNA"/>
</dbReference>
<feature type="compositionally biased region" description="Polar residues" evidence="1">
    <location>
        <begin position="103"/>
        <end position="112"/>
    </location>
</feature>
<sequence>MGRLRDFGAFDAPEANSELFLGNPRRVGRRHLRPADTDRNLGAGNGDPGRLHVYGVWLKPSLLQRAASWARNNLKWAIIISLILLPCVTVALVVGTACGTGNCGNSRTSSRENLGPEIPLPPSLPQFPQPASPQWSPEVPSMPSPSVLRPATQLPFLVPPFSYPLIPLPPTYPPLPTPEPLLLPPPTAYPPNPTLPTYPTIPLPPDASAPAVSSAAPPQGPPSPPRRLRTWPAEMPVPPWPRHLLPDHQPQDVPYLSPDDTELVAGEPQQQQQQLVRRQRQERSLWTYVDPTGFLKE</sequence>
<feature type="compositionally biased region" description="Pro residues" evidence="1">
    <location>
        <begin position="118"/>
        <end position="131"/>
    </location>
</feature>
<comment type="caution">
    <text evidence="3">The sequence shown here is derived from an EMBL/GenBank/DDBJ whole genome shotgun (WGS) entry which is preliminary data.</text>
</comment>
<dbReference type="PRINTS" id="PR01217">
    <property type="entry name" value="PRICHEXTENSN"/>
</dbReference>
<dbReference type="AlphaFoldDB" id="A0A9W6BZ29"/>
<organism evidence="3 4">
    <name type="scientific">Pleodorina starrii</name>
    <dbReference type="NCBI Taxonomy" id="330485"/>
    <lineage>
        <taxon>Eukaryota</taxon>
        <taxon>Viridiplantae</taxon>
        <taxon>Chlorophyta</taxon>
        <taxon>core chlorophytes</taxon>
        <taxon>Chlorophyceae</taxon>
        <taxon>CS clade</taxon>
        <taxon>Chlamydomonadales</taxon>
        <taxon>Volvocaceae</taxon>
        <taxon>Pleodorina</taxon>
    </lineage>
</organism>
<feature type="compositionally biased region" description="Low complexity" evidence="1">
    <location>
        <begin position="132"/>
        <end position="146"/>
    </location>
</feature>
<feature type="compositionally biased region" description="Low complexity" evidence="1">
    <location>
        <begin position="208"/>
        <end position="217"/>
    </location>
</feature>
<feature type="transmembrane region" description="Helical" evidence="2">
    <location>
        <begin position="74"/>
        <end position="97"/>
    </location>
</feature>
<gene>
    <name evidence="3" type="primary">PLESTBF000775</name>
    <name evidence="3" type="ORF">PLESTB_001580000</name>
</gene>
<feature type="region of interest" description="Disordered" evidence="1">
    <location>
        <begin position="185"/>
        <end position="278"/>
    </location>
</feature>
<feature type="region of interest" description="Disordered" evidence="1">
    <location>
        <begin position="101"/>
        <end position="146"/>
    </location>
</feature>
<dbReference type="Proteomes" id="UP001165080">
    <property type="component" value="Unassembled WGS sequence"/>
</dbReference>
<keyword evidence="2" id="KW-0812">Transmembrane</keyword>